<dbReference type="InterPro" id="IPR051680">
    <property type="entry name" value="ATP-dep_Glu-Cys_Ligase-2"/>
</dbReference>
<dbReference type="PANTHER" id="PTHR34595:SF7">
    <property type="entry name" value="SLL1039 PROTEIN"/>
    <property type="match status" value="1"/>
</dbReference>
<keyword evidence="2 5" id="KW-0547">Nucleotide-binding</keyword>
<dbReference type="OrthoDB" id="9803842at2"/>
<dbReference type="GO" id="GO:0004357">
    <property type="term" value="F:glutamate-cysteine ligase activity"/>
    <property type="evidence" value="ECO:0007669"/>
    <property type="project" value="UniProtKB-EC"/>
</dbReference>
<evidence type="ECO:0000256" key="1">
    <source>
        <dbReference type="ARBA" id="ARBA00022598"/>
    </source>
</evidence>
<dbReference type="InterPro" id="IPR025841">
    <property type="entry name" value="CP_ATPgrasp_2"/>
</dbReference>
<dbReference type="GO" id="GO:0005524">
    <property type="term" value="F:ATP binding"/>
    <property type="evidence" value="ECO:0007669"/>
    <property type="project" value="UniProtKB-KW"/>
</dbReference>
<evidence type="ECO:0000256" key="3">
    <source>
        <dbReference type="ARBA" id="ARBA00022840"/>
    </source>
</evidence>
<accession>A0A1M7M3C9</accession>
<name>A0A1M7M3C9_9ACTN</name>
<proteinExistence type="inferred from homology"/>
<dbReference type="SUPFAM" id="SSF56059">
    <property type="entry name" value="Glutathione synthetase ATP-binding domain-like"/>
    <property type="match status" value="1"/>
</dbReference>
<protein>
    <recommendedName>
        <fullName evidence="5">Putative glutamate--cysteine ligase 2</fullName>
        <ecNumber evidence="5">6.3.2.2</ecNumber>
    </recommendedName>
    <alternativeName>
        <fullName evidence="5">Gamma-glutamylcysteine synthetase 2</fullName>
        <shortName evidence="5">GCS 2</shortName>
        <shortName evidence="5">Gamma-GCS 2</shortName>
    </alternativeName>
</protein>
<evidence type="ECO:0000313" key="8">
    <source>
        <dbReference type="Proteomes" id="UP000184111"/>
    </source>
</evidence>
<reference evidence="7 8" key="1">
    <citation type="submission" date="2016-11" db="EMBL/GenBank/DDBJ databases">
        <authorList>
            <person name="Jaros S."/>
            <person name="Januszkiewicz K."/>
            <person name="Wedrychowicz H."/>
        </authorList>
    </citation>
    <scope>NUCLEOTIDE SEQUENCE [LARGE SCALE GENOMIC DNA]</scope>
    <source>
        <strain evidence="7 8">CGMCC 4.2025</strain>
    </source>
</reference>
<evidence type="ECO:0000313" key="7">
    <source>
        <dbReference type="EMBL" id="SHM85083.1"/>
    </source>
</evidence>
<evidence type="ECO:0000256" key="2">
    <source>
        <dbReference type="ARBA" id="ARBA00022741"/>
    </source>
</evidence>
<dbReference type="InterPro" id="IPR006336">
    <property type="entry name" value="GCS2"/>
</dbReference>
<dbReference type="Gene3D" id="3.40.50.11290">
    <property type="match status" value="1"/>
</dbReference>
<dbReference type="NCBIfam" id="NF010041">
    <property type="entry name" value="PRK13517.1-1"/>
    <property type="match status" value="1"/>
</dbReference>
<keyword evidence="8" id="KW-1185">Reference proteome</keyword>
<dbReference type="EMBL" id="FRBI01000015">
    <property type="protein sequence ID" value="SHM85083.1"/>
    <property type="molecule type" value="Genomic_DNA"/>
</dbReference>
<evidence type="ECO:0000256" key="4">
    <source>
        <dbReference type="ARBA" id="ARBA00048819"/>
    </source>
</evidence>
<dbReference type="PANTHER" id="PTHR34595">
    <property type="entry name" value="BLR5612 PROTEIN"/>
    <property type="match status" value="1"/>
</dbReference>
<dbReference type="InterPro" id="IPR014746">
    <property type="entry name" value="Gln_synth/guanido_kin_cat_dom"/>
</dbReference>
<comment type="function">
    <text evidence="5">ATP-dependent carboxylate-amine ligase which exhibits weak glutamate--cysteine ligase activity.</text>
</comment>
<dbReference type="Gene3D" id="3.30.590.20">
    <property type="match status" value="1"/>
</dbReference>
<dbReference type="HAMAP" id="MF_01609">
    <property type="entry name" value="Glu_cys_ligase_2"/>
    <property type="match status" value="1"/>
</dbReference>
<dbReference type="NCBIfam" id="TIGR02050">
    <property type="entry name" value="gshA_cyan_rel"/>
    <property type="match status" value="1"/>
</dbReference>
<dbReference type="EC" id="6.3.2.2" evidence="5"/>
<gene>
    <name evidence="7" type="ORF">SAMN05216499_11574</name>
</gene>
<feature type="domain" description="Circularly permuted ATP-grasp type 2" evidence="6">
    <location>
        <begin position="444"/>
        <end position="829"/>
    </location>
</feature>
<comment type="catalytic activity">
    <reaction evidence="4 5">
        <text>L-cysteine + L-glutamate + ATP = gamma-L-glutamyl-L-cysteine + ADP + phosphate + H(+)</text>
        <dbReference type="Rhea" id="RHEA:13285"/>
        <dbReference type="ChEBI" id="CHEBI:15378"/>
        <dbReference type="ChEBI" id="CHEBI:29985"/>
        <dbReference type="ChEBI" id="CHEBI:30616"/>
        <dbReference type="ChEBI" id="CHEBI:35235"/>
        <dbReference type="ChEBI" id="CHEBI:43474"/>
        <dbReference type="ChEBI" id="CHEBI:58173"/>
        <dbReference type="ChEBI" id="CHEBI:456216"/>
        <dbReference type="EC" id="6.3.2.2"/>
    </reaction>
</comment>
<dbReference type="Gene3D" id="3.30.1490.270">
    <property type="match status" value="1"/>
</dbReference>
<keyword evidence="1 5" id="KW-0436">Ligase</keyword>
<keyword evidence="3 5" id="KW-0067">ATP-binding</keyword>
<evidence type="ECO:0000256" key="5">
    <source>
        <dbReference type="HAMAP-Rule" id="MF_01609"/>
    </source>
</evidence>
<dbReference type="InterPro" id="IPR011793">
    <property type="entry name" value="YbdK"/>
</dbReference>
<dbReference type="SUPFAM" id="SSF55931">
    <property type="entry name" value="Glutamine synthetase/guanido kinase"/>
    <property type="match status" value="1"/>
</dbReference>
<dbReference type="Pfam" id="PF14403">
    <property type="entry name" value="CP_ATPgrasp_2"/>
    <property type="match status" value="1"/>
</dbReference>
<dbReference type="STRING" id="310782.SAMN05216499_11574"/>
<dbReference type="AlphaFoldDB" id="A0A1M7M3C9"/>
<dbReference type="Proteomes" id="UP000184111">
    <property type="component" value="Unassembled WGS sequence"/>
</dbReference>
<organism evidence="7 8">
    <name type="scientific">Actinacidiphila paucisporea</name>
    <dbReference type="NCBI Taxonomy" id="310782"/>
    <lineage>
        <taxon>Bacteria</taxon>
        <taxon>Bacillati</taxon>
        <taxon>Actinomycetota</taxon>
        <taxon>Actinomycetes</taxon>
        <taxon>Kitasatosporales</taxon>
        <taxon>Streptomycetaceae</taxon>
        <taxon>Actinacidiphila</taxon>
    </lineage>
</organism>
<dbReference type="GO" id="GO:0042398">
    <property type="term" value="P:modified amino acid biosynthetic process"/>
    <property type="evidence" value="ECO:0007669"/>
    <property type="project" value="InterPro"/>
</dbReference>
<dbReference type="RefSeq" id="WP_073500713.1">
    <property type="nucleotide sequence ID" value="NZ_FRBI01000015.1"/>
</dbReference>
<sequence length="854" mass="92359">MAELVGVEEEFHVVDLESGALVPRAREVLDRLPERGFTTELQQSIVEANSRPHRSLADLLKDVKASRRALRAAAEPLGLGTVAAGTAPLARLGTIEATADPRYRRMAENYRVVAEEQLICGLQVHVDVPDRDTGIMAMGLLAPWLPTLLALSASSPFWLGSDTGYASWRTLLWQRWPTTGPAGHFRSAEHYDRAIADLVRSGVISDAGMVYYDVRPSAHLQTLELRICDAVPRAETAVMIAGLYRALVVEACEAVAAGRRGDGERTTWLRAATWRAARSGLEGDLVHPADGLPRPAPRVVRALVTRLRPVLERLGDWSDVVELTEETLGLGSAAHHIRRVADADGLPAAVGMLVARTAGERDLDHPPHHGGLLLGYRADHDEMVDVTGEVRPLYRPVLAELDRAGVPGLQRAARDLRKRQEALGVRFRADHDDTHRVFPYDTVPRLIEADDWKTLRAGLGQRVRALEAFLHDAYGEQDVLRDEVVAPRFLPERQVEGAAGVPGRPGTVRISVAGIDLVRDAVHGWMVLEDNLRVPSGIAYAHAARRLGPVVPGPHVLGVDDVPATLARVLRSAAPVAEPRLMLLSDGPENSAWYEHRTLAEEMGCALHTTDDLVVREGRVHAVRGSRTGPDGAGFDDRPFDVVYRRIDEDDLAKADGADGTPLWPALLAVARAGRVTFANAVGNGIADDKALYAMVPRLIRYYLAEEPLLRQVPTLLPGEPGVLDEVLDRLPDLVVKPVGGQGGAGVVIGPHASPEELARLRAELLVSPHAWVAQDVVQLTSHPTFDGERLEPRVVDLRVFVCAEREGDGSGAVGLTTTVLPSAMTRVAAGGSLVVNSSRGGGAKDTWILRGAS</sequence>
<comment type="similarity">
    <text evidence="5">Belongs to the glutamate--cysteine ligase type 2 family. YbdK subfamily.</text>
</comment>
<dbReference type="Pfam" id="PF04107">
    <property type="entry name" value="GCS2"/>
    <property type="match status" value="1"/>
</dbReference>
<evidence type="ECO:0000259" key="6">
    <source>
        <dbReference type="Pfam" id="PF14403"/>
    </source>
</evidence>